<proteinExistence type="predicted"/>
<organism evidence="1 2">
    <name type="scientific">Dentiscutata heterogama</name>
    <dbReference type="NCBI Taxonomy" id="1316150"/>
    <lineage>
        <taxon>Eukaryota</taxon>
        <taxon>Fungi</taxon>
        <taxon>Fungi incertae sedis</taxon>
        <taxon>Mucoromycota</taxon>
        <taxon>Glomeromycotina</taxon>
        <taxon>Glomeromycetes</taxon>
        <taxon>Diversisporales</taxon>
        <taxon>Gigasporaceae</taxon>
        <taxon>Dentiscutata</taxon>
    </lineage>
</organism>
<evidence type="ECO:0000313" key="2">
    <source>
        <dbReference type="Proteomes" id="UP000789702"/>
    </source>
</evidence>
<accession>A0ACA9QCF9</accession>
<keyword evidence="2" id="KW-1185">Reference proteome</keyword>
<dbReference type="EMBL" id="CAJVPU010043136">
    <property type="protein sequence ID" value="CAG8745111.1"/>
    <property type="molecule type" value="Genomic_DNA"/>
</dbReference>
<name>A0ACA9QCF9_9GLOM</name>
<dbReference type="Proteomes" id="UP000789702">
    <property type="component" value="Unassembled WGS sequence"/>
</dbReference>
<gene>
    <name evidence="1" type="ORF">DHETER_LOCUS14294</name>
</gene>
<comment type="caution">
    <text evidence="1">The sequence shown here is derived from an EMBL/GenBank/DDBJ whole genome shotgun (WGS) entry which is preliminary data.</text>
</comment>
<evidence type="ECO:0000313" key="1">
    <source>
        <dbReference type="EMBL" id="CAG8745111.1"/>
    </source>
</evidence>
<protein>
    <submittedName>
        <fullName evidence="1">12895_t:CDS:1</fullName>
    </submittedName>
</protein>
<sequence>MSTSNFSIAEIANNLIPKLNKNRIFPPFYNKPEELIPSLSTTNSRKPRRSPNSFLLFRKNIHEEIKRIGVGCNMRVISRIAGVLWHNASLDEKQFYDDLAQRCNDLHIQRYQPKIKHESEIRKRPLKCKYDPYEVVSIPSHISSSQLRLQQEPEPVIGQYSRPNSLPLLNQNPFNLVSFTEEDWSSLYFTFRGQQYQQ</sequence>
<reference evidence="1" key="1">
    <citation type="submission" date="2021-06" db="EMBL/GenBank/DDBJ databases">
        <authorList>
            <person name="Kallberg Y."/>
            <person name="Tangrot J."/>
            <person name="Rosling A."/>
        </authorList>
    </citation>
    <scope>NUCLEOTIDE SEQUENCE</scope>
    <source>
        <strain evidence="1">IL203A</strain>
    </source>
</reference>